<evidence type="ECO:0000313" key="10">
    <source>
        <dbReference type="EMBL" id="KKA27427.1"/>
    </source>
</evidence>
<dbReference type="OrthoDB" id="425749at2759"/>
<dbReference type="PANTHER" id="PTHR12022">
    <property type="entry name" value="UBIQUINOL-CYTOCHROME C REDUCTASE COMPLEX 14 KD PROTEIN"/>
    <property type="match status" value="1"/>
</dbReference>
<keyword evidence="4 9" id="KW-0679">Respiratory chain</keyword>
<dbReference type="GO" id="GO:0006122">
    <property type="term" value="P:mitochondrial electron transport, ubiquinol to cytochrome c"/>
    <property type="evidence" value="ECO:0007669"/>
    <property type="project" value="EnsemblFungi"/>
</dbReference>
<name>A0A0F4ZA51_9PEZI</name>
<dbReference type="Gene3D" id="1.10.1090.10">
    <property type="entry name" value="Cytochrome b-c1 complex subunit 7"/>
    <property type="match status" value="1"/>
</dbReference>
<dbReference type="SUPFAM" id="SSF81524">
    <property type="entry name" value="14 kDa protein of cytochrome bc1 complex (Ubiquinol-cytochrome c reductase)"/>
    <property type="match status" value="1"/>
</dbReference>
<comment type="caution">
    <text evidence="10">The sequence shown here is derived from an EMBL/GenBank/DDBJ whole genome shotgun (WGS) entry which is preliminary data.</text>
</comment>
<dbReference type="Proteomes" id="UP000033483">
    <property type="component" value="Unassembled WGS sequence"/>
</dbReference>
<evidence type="ECO:0000256" key="1">
    <source>
        <dbReference type="ARBA" id="ARBA00004443"/>
    </source>
</evidence>
<keyword evidence="5 9" id="KW-0999">Mitochondrion inner membrane</keyword>
<dbReference type="GO" id="GO:0045275">
    <property type="term" value="C:respiratory chain complex III"/>
    <property type="evidence" value="ECO:0007669"/>
    <property type="project" value="EnsemblFungi"/>
</dbReference>
<dbReference type="PANTHER" id="PTHR12022:SF0">
    <property type="entry name" value="CYTOCHROME B-C1 COMPLEX SUBUNIT 7"/>
    <property type="match status" value="1"/>
</dbReference>
<protein>
    <recommendedName>
        <fullName evidence="9">Cytochrome b-c1 complex subunit 7</fullName>
    </recommendedName>
</protein>
<evidence type="ECO:0000256" key="8">
    <source>
        <dbReference type="ARBA" id="ARBA00023136"/>
    </source>
</evidence>
<evidence type="ECO:0000256" key="3">
    <source>
        <dbReference type="ARBA" id="ARBA00022448"/>
    </source>
</evidence>
<keyword evidence="3 9" id="KW-0813">Transport</keyword>
<dbReference type="GO" id="GO:0008121">
    <property type="term" value="F:quinol-cytochrome-c reductase activity"/>
    <property type="evidence" value="ECO:0007669"/>
    <property type="project" value="EnsemblFungi"/>
</dbReference>
<dbReference type="PIRSF" id="PIRSF000022">
    <property type="entry name" value="Bc1_14K"/>
    <property type="match status" value="1"/>
</dbReference>
<comment type="function">
    <text evidence="9">Component of the ubiquinol-cytochrome c oxidoreductase, a multisubunit transmembrane complex that is part of the mitochondrial electron transport chain which drives oxidative phosphorylation.</text>
</comment>
<dbReference type="GO" id="GO:0099617">
    <property type="term" value="C:matrix side of mitochondrial inner membrane"/>
    <property type="evidence" value="ECO:0007669"/>
    <property type="project" value="EnsemblFungi"/>
</dbReference>
<keyword evidence="8 9" id="KW-0472">Membrane</keyword>
<evidence type="ECO:0000256" key="4">
    <source>
        <dbReference type="ARBA" id="ARBA00022660"/>
    </source>
</evidence>
<sequence>MTLSAAKYVIERPWLLRALTPVAQWYGKAQGYRQLGLKADDLWEEENEVVQLALKRLSEKEYYDRVYRIRRAVQCSYQHKLLAKSEWTKPEEDMPYLEPIINEIRAEIAERKALDNMEVVKSH</sequence>
<dbReference type="EMBL" id="LAEV01001737">
    <property type="protein sequence ID" value="KKA27427.1"/>
    <property type="molecule type" value="Genomic_DNA"/>
</dbReference>
<dbReference type="GO" id="GO:0034551">
    <property type="term" value="P:mitochondrial respiratory chain complex III assembly"/>
    <property type="evidence" value="ECO:0007669"/>
    <property type="project" value="EnsemblFungi"/>
</dbReference>
<reference evidence="10 11" key="1">
    <citation type="submission" date="2015-03" db="EMBL/GenBank/DDBJ databases">
        <authorList>
            <person name="Radwan O."/>
            <person name="Al-Naeli F.A."/>
            <person name="Rendon G.A."/>
            <person name="Fields C."/>
        </authorList>
    </citation>
    <scope>NUCLEOTIDE SEQUENCE [LARGE SCALE GENOMIC DNA]</scope>
    <source>
        <strain evidence="10">CR-DP1</strain>
    </source>
</reference>
<evidence type="ECO:0000256" key="2">
    <source>
        <dbReference type="ARBA" id="ARBA00008554"/>
    </source>
</evidence>
<organism evidence="10 11">
    <name type="scientific">Thielaviopsis punctulata</name>
    <dbReference type="NCBI Taxonomy" id="72032"/>
    <lineage>
        <taxon>Eukaryota</taxon>
        <taxon>Fungi</taxon>
        <taxon>Dikarya</taxon>
        <taxon>Ascomycota</taxon>
        <taxon>Pezizomycotina</taxon>
        <taxon>Sordariomycetes</taxon>
        <taxon>Hypocreomycetidae</taxon>
        <taxon>Microascales</taxon>
        <taxon>Ceratocystidaceae</taxon>
        <taxon>Thielaviopsis</taxon>
    </lineage>
</organism>
<dbReference type="InterPro" id="IPR003197">
    <property type="entry name" value="QCR7"/>
</dbReference>
<comment type="subcellular location">
    <subcellularLocation>
        <location evidence="1">Mitochondrion inner membrane</location>
        <topology evidence="1">Peripheral membrane protein</topology>
        <orientation evidence="1">Matrix side</orientation>
    </subcellularLocation>
</comment>
<keyword evidence="6 9" id="KW-0249">Electron transport</keyword>
<dbReference type="FunFam" id="1.10.1090.10:FF:000001">
    <property type="entry name" value="Cytochrome b-c1 complex subunit 7"/>
    <property type="match status" value="1"/>
</dbReference>
<comment type="similarity">
    <text evidence="2 9">Belongs to the UQCRB/QCR7 family.</text>
</comment>
<dbReference type="InterPro" id="IPR036544">
    <property type="entry name" value="QCR7_sf"/>
</dbReference>
<gene>
    <name evidence="10" type="ORF">TD95_002016</name>
</gene>
<evidence type="ECO:0000256" key="7">
    <source>
        <dbReference type="ARBA" id="ARBA00023128"/>
    </source>
</evidence>
<accession>A0A0F4ZA51</accession>
<keyword evidence="11" id="KW-1185">Reference proteome</keyword>
<proteinExistence type="inferred from homology"/>
<dbReference type="AlphaFoldDB" id="A0A0F4ZA51"/>
<evidence type="ECO:0000256" key="6">
    <source>
        <dbReference type="ARBA" id="ARBA00022982"/>
    </source>
</evidence>
<evidence type="ECO:0000256" key="5">
    <source>
        <dbReference type="ARBA" id="ARBA00022792"/>
    </source>
</evidence>
<dbReference type="Pfam" id="PF02271">
    <property type="entry name" value="UCR_14kD"/>
    <property type="match status" value="1"/>
</dbReference>
<keyword evidence="7 9" id="KW-0496">Mitochondrion</keyword>
<dbReference type="SMR" id="A0A0F4ZA51"/>
<evidence type="ECO:0000313" key="11">
    <source>
        <dbReference type="Proteomes" id="UP000033483"/>
    </source>
</evidence>
<evidence type="ECO:0000256" key="9">
    <source>
        <dbReference type="PIRNR" id="PIRNR000022"/>
    </source>
</evidence>